<accession>A0ABS2P9W5</accession>
<gene>
    <name evidence="6" type="ORF">JOD17_001287</name>
</gene>
<dbReference type="InterPro" id="IPR001732">
    <property type="entry name" value="UDP-Glc/GDP-Man_DH_N"/>
</dbReference>
<reference evidence="6 7" key="1">
    <citation type="submission" date="2021-01" db="EMBL/GenBank/DDBJ databases">
        <title>Genomic Encyclopedia of Type Strains, Phase IV (KMG-IV): sequencing the most valuable type-strain genomes for metagenomic binning, comparative biology and taxonomic classification.</title>
        <authorList>
            <person name="Goeker M."/>
        </authorList>
    </citation>
    <scope>NUCLEOTIDE SEQUENCE [LARGE SCALE GENOMIC DNA]</scope>
    <source>
        <strain evidence="6 7">DSM 25540</strain>
    </source>
</reference>
<dbReference type="InterPro" id="IPR014027">
    <property type="entry name" value="UDP-Glc/GDP-Man_DH_C"/>
</dbReference>
<dbReference type="EMBL" id="JAFBEC010000003">
    <property type="protein sequence ID" value="MBM7632194.1"/>
    <property type="molecule type" value="Genomic_DNA"/>
</dbReference>
<dbReference type="NCBIfam" id="TIGR03026">
    <property type="entry name" value="NDP-sugDHase"/>
    <property type="match status" value="1"/>
</dbReference>
<dbReference type="PIRSF" id="PIRSF500136">
    <property type="entry name" value="UDP_ManNAc_DH"/>
    <property type="match status" value="1"/>
</dbReference>
<evidence type="ECO:0000256" key="4">
    <source>
        <dbReference type="SAM" id="SignalP"/>
    </source>
</evidence>
<dbReference type="Pfam" id="PF03721">
    <property type="entry name" value="UDPG_MGDP_dh_N"/>
    <property type="match status" value="1"/>
</dbReference>
<dbReference type="InterPro" id="IPR017476">
    <property type="entry name" value="UDP-Glc/GDP-Man"/>
</dbReference>
<evidence type="ECO:0000256" key="2">
    <source>
        <dbReference type="ARBA" id="ARBA00023027"/>
    </source>
</evidence>
<dbReference type="Proteomes" id="UP000741863">
    <property type="component" value="Unassembled WGS sequence"/>
</dbReference>
<dbReference type="InterPro" id="IPR036220">
    <property type="entry name" value="UDP-Glc/GDP-Man_DH_C_sf"/>
</dbReference>
<feature type="chain" id="PRO_5047132346" evidence="4">
    <location>
        <begin position="20"/>
        <end position="430"/>
    </location>
</feature>
<keyword evidence="1" id="KW-0560">Oxidoreductase</keyword>
<organism evidence="6 7">
    <name type="scientific">Geomicrobium sediminis</name>
    <dbReference type="NCBI Taxonomy" id="1347788"/>
    <lineage>
        <taxon>Bacteria</taxon>
        <taxon>Bacillati</taxon>
        <taxon>Bacillota</taxon>
        <taxon>Bacilli</taxon>
        <taxon>Bacillales</taxon>
        <taxon>Geomicrobium</taxon>
    </lineage>
</organism>
<feature type="signal peptide" evidence="4">
    <location>
        <begin position="1"/>
        <end position="19"/>
    </location>
</feature>
<dbReference type="InterPro" id="IPR029752">
    <property type="entry name" value="D-isomer_DH_CS1"/>
</dbReference>
<dbReference type="Gene3D" id="3.40.50.720">
    <property type="entry name" value="NAD(P)-binding Rossmann-like Domain"/>
    <property type="match status" value="2"/>
</dbReference>
<comment type="caution">
    <text evidence="6">The sequence shown here is derived from an EMBL/GenBank/DDBJ whole genome shotgun (WGS) entry which is preliminary data.</text>
</comment>
<protein>
    <submittedName>
        <fullName evidence="6">Nucleotide sugar dehydrogenase</fullName>
    </submittedName>
</protein>
<dbReference type="SMART" id="SM00984">
    <property type="entry name" value="UDPG_MGDP_dh_C"/>
    <property type="match status" value="1"/>
</dbReference>
<dbReference type="RefSeq" id="WP_204696324.1">
    <property type="nucleotide sequence ID" value="NZ_JAFBEC010000003.1"/>
</dbReference>
<dbReference type="InterPro" id="IPR036291">
    <property type="entry name" value="NAD(P)-bd_dom_sf"/>
</dbReference>
<feature type="domain" description="UDP-glucose/GDP-mannose dehydrogenase C-terminal" evidence="5">
    <location>
        <begin position="315"/>
        <end position="412"/>
    </location>
</feature>
<dbReference type="PANTHER" id="PTHR43491">
    <property type="entry name" value="UDP-N-ACETYL-D-MANNOSAMINE DEHYDROGENASE"/>
    <property type="match status" value="1"/>
</dbReference>
<dbReference type="InterPro" id="IPR014026">
    <property type="entry name" value="UDP-Glc/GDP-Man_DH_dimer"/>
</dbReference>
<dbReference type="SUPFAM" id="SSF48179">
    <property type="entry name" value="6-phosphogluconate dehydrogenase C-terminal domain-like"/>
    <property type="match status" value="1"/>
</dbReference>
<dbReference type="Pfam" id="PF03720">
    <property type="entry name" value="UDPG_MGDP_dh_C"/>
    <property type="match status" value="1"/>
</dbReference>
<dbReference type="PROSITE" id="PS00065">
    <property type="entry name" value="D_2_HYDROXYACID_DH_1"/>
    <property type="match status" value="1"/>
</dbReference>
<evidence type="ECO:0000259" key="5">
    <source>
        <dbReference type="SMART" id="SM00984"/>
    </source>
</evidence>
<dbReference type="SUPFAM" id="SSF51735">
    <property type="entry name" value="NAD(P)-binding Rossmann-fold domains"/>
    <property type="match status" value="1"/>
</dbReference>
<sequence length="430" mass="47107">MNKQTVAVIGLGKIGLTLAAVYATNNYNVIGCDVNKDVVQAVNAGKSHIDNEPGLPELVKKAHDTQTLRATTNTSEAVSKSSIVVVIVPVLIDSSNDVSYTYIDSATEAIGKGLKKGTTVIYETTLPTGDTRERFGRKLEELSQLKMGSDFYLAYSPERVYSNTIIRDLKLYPKIVGGVNEDSLIYASAFYRAALQCEVLPVESTETAEFAKVAECVYRDVNIALANELAVYADACGVNLKEAANASNTQPFSHIHAAGIGVGGHCIPIYPYFFISRGLQNGIIQESRKTNDNMASYALSRIEKQQGSLKDSQVLILGLSYRENVKETEKSTTWLLIDQLESKGANVSVNDPHYDAQEFLSYGVKNNDLSPEAVKDVDVIILQANHQEYKKVNFNMFQKDALFFDGRNAFHRDDIISAGLRYDAIGGAKS</sequence>
<proteinExistence type="inferred from homology"/>
<evidence type="ECO:0000256" key="3">
    <source>
        <dbReference type="PIRNR" id="PIRNR000124"/>
    </source>
</evidence>
<dbReference type="PANTHER" id="PTHR43491:SF5">
    <property type="entry name" value="UDP-N-ACETYL-D-MANNOSAMINE DEHYDROGENASE"/>
    <property type="match status" value="1"/>
</dbReference>
<evidence type="ECO:0000313" key="7">
    <source>
        <dbReference type="Proteomes" id="UP000741863"/>
    </source>
</evidence>
<dbReference type="Pfam" id="PF00984">
    <property type="entry name" value="UDPG_MGDP_dh"/>
    <property type="match status" value="1"/>
</dbReference>
<evidence type="ECO:0000256" key="1">
    <source>
        <dbReference type="ARBA" id="ARBA00023002"/>
    </source>
</evidence>
<name>A0ABS2P9W5_9BACL</name>
<evidence type="ECO:0000313" key="6">
    <source>
        <dbReference type="EMBL" id="MBM7632194.1"/>
    </source>
</evidence>
<keyword evidence="4" id="KW-0732">Signal</keyword>
<keyword evidence="7" id="KW-1185">Reference proteome</keyword>
<keyword evidence="2" id="KW-0520">NAD</keyword>
<dbReference type="SUPFAM" id="SSF52413">
    <property type="entry name" value="UDP-glucose/GDP-mannose dehydrogenase C-terminal domain"/>
    <property type="match status" value="1"/>
</dbReference>
<comment type="similarity">
    <text evidence="3">Belongs to the UDP-glucose/GDP-mannose dehydrogenase family.</text>
</comment>
<dbReference type="InterPro" id="IPR008927">
    <property type="entry name" value="6-PGluconate_DH-like_C_sf"/>
</dbReference>
<dbReference type="PIRSF" id="PIRSF000124">
    <property type="entry name" value="UDPglc_GDPman_dh"/>
    <property type="match status" value="1"/>
</dbReference>
<dbReference type="InterPro" id="IPR028359">
    <property type="entry name" value="UDP_ManNAc/GlcNAc_DH"/>
</dbReference>